<protein>
    <recommendedName>
        <fullName evidence="4">Aminoglycoside N(3)-acetyltransferase</fullName>
        <ecNumber evidence="4">2.3.1.-</ecNumber>
    </recommendedName>
</protein>
<dbReference type="STRING" id="134849.SAMN05443668_1011329"/>
<evidence type="ECO:0000256" key="4">
    <source>
        <dbReference type="RuleBase" id="RU365031"/>
    </source>
</evidence>
<dbReference type="OrthoDB" id="7330654at2"/>
<name>A0A1M7L3N8_9ACTN</name>
<keyword evidence="3 4" id="KW-0012">Acyltransferase</keyword>
<gene>
    <name evidence="5" type="ORF">SAMN05443668_1011329</name>
</gene>
<dbReference type="AlphaFoldDB" id="A0A1M7L3N8"/>
<keyword evidence="6" id="KW-1185">Reference proteome</keyword>
<dbReference type="Pfam" id="PF02522">
    <property type="entry name" value="Antibiotic_NAT"/>
    <property type="match status" value="1"/>
</dbReference>
<comment type="similarity">
    <text evidence="1 4">Belongs to the antibiotic N-acetyltransferase family.</text>
</comment>
<evidence type="ECO:0000256" key="3">
    <source>
        <dbReference type="ARBA" id="ARBA00023315"/>
    </source>
</evidence>
<dbReference type="GO" id="GO:0046677">
    <property type="term" value="P:response to antibiotic"/>
    <property type="evidence" value="ECO:0007669"/>
    <property type="project" value="UniProtKB-KW"/>
</dbReference>
<dbReference type="GO" id="GO:0046353">
    <property type="term" value="F:aminoglycoside 3-N-acetyltransferase activity"/>
    <property type="evidence" value="ECO:0007669"/>
    <property type="project" value="UniProtKB-EC"/>
</dbReference>
<dbReference type="InterPro" id="IPR003679">
    <property type="entry name" value="Amioglycoside_AcTrfase"/>
</dbReference>
<dbReference type="Proteomes" id="UP000184440">
    <property type="component" value="Unassembled WGS sequence"/>
</dbReference>
<keyword evidence="2 4" id="KW-0808">Transferase</keyword>
<dbReference type="PANTHER" id="PTHR11104">
    <property type="entry name" value="AMINOGLYCOSIDE N3-ACETYLTRANSFERASE"/>
    <property type="match status" value="1"/>
</dbReference>
<sequence>MARVPGGLDVADLVVDLGRLDVSGAPGILVHSSSKQLRHGPATLFSALLGSAGREATVVVPTHTTSNSLSSRVFLAATAGLDRADVERHIDALPGFDAATTPSDEMGAFAEYVRQRPDAVRSRHPQTSFAAVGPRAAAWMAVHDLDCHLGERSPLAALYDADAHVLLVGVGLDRCTAFHLAEYRVRTPAPLRPYHCFVRAGGRRHARRFADIELHDHDFAVLGREFGREPTVTHGTVGAARAAAFPLRAAVDFAVEWMNTHRPSAGRPPTEVAG</sequence>
<evidence type="ECO:0000313" key="5">
    <source>
        <dbReference type="EMBL" id="SHM71913.1"/>
    </source>
</evidence>
<dbReference type="EC" id="2.3.1.-" evidence="4"/>
<keyword evidence="4" id="KW-0046">Antibiotic resistance</keyword>
<evidence type="ECO:0000313" key="6">
    <source>
        <dbReference type="Proteomes" id="UP000184440"/>
    </source>
</evidence>
<accession>A0A1M7L3N8</accession>
<dbReference type="EMBL" id="FRCS01000001">
    <property type="protein sequence ID" value="SHM71913.1"/>
    <property type="molecule type" value="Genomic_DNA"/>
</dbReference>
<dbReference type="InterPro" id="IPR028345">
    <property type="entry name" value="Antibiotic_NAT-like"/>
</dbReference>
<reference evidence="5 6" key="1">
    <citation type="submission" date="2016-11" db="EMBL/GenBank/DDBJ databases">
        <authorList>
            <person name="Jaros S."/>
            <person name="Januszkiewicz K."/>
            <person name="Wedrychowicz H."/>
        </authorList>
    </citation>
    <scope>NUCLEOTIDE SEQUENCE [LARGE SCALE GENOMIC DNA]</scope>
    <source>
        <strain evidence="5 6">DSM 46144</strain>
    </source>
</reference>
<evidence type="ECO:0000256" key="2">
    <source>
        <dbReference type="ARBA" id="ARBA00022679"/>
    </source>
</evidence>
<dbReference type="PANTHER" id="PTHR11104:SF0">
    <property type="entry name" value="SPBETA PROPHAGE-DERIVED AMINOGLYCOSIDE N(3')-ACETYLTRANSFERASE-LIKE PROTEIN YOKD"/>
    <property type="match status" value="1"/>
</dbReference>
<proteinExistence type="inferred from homology"/>
<dbReference type="SUPFAM" id="SSF110710">
    <property type="entry name" value="TTHA0583/YokD-like"/>
    <property type="match status" value="1"/>
</dbReference>
<dbReference type="RefSeq" id="WP_084740259.1">
    <property type="nucleotide sequence ID" value="NZ_FRCS01000001.1"/>
</dbReference>
<organism evidence="5 6">
    <name type="scientific">Cryptosporangium aurantiacum</name>
    <dbReference type="NCBI Taxonomy" id="134849"/>
    <lineage>
        <taxon>Bacteria</taxon>
        <taxon>Bacillati</taxon>
        <taxon>Actinomycetota</taxon>
        <taxon>Actinomycetes</taxon>
        <taxon>Cryptosporangiales</taxon>
        <taxon>Cryptosporangiaceae</taxon>
        <taxon>Cryptosporangium</taxon>
    </lineage>
</organism>
<comment type="catalytic activity">
    <reaction evidence="4">
        <text>a 2-deoxystreptamine antibiotic + acetyl-CoA = an N(3)-acetyl-2-deoxystreptamine antibiotic + CoA + H(+)</text>
        <dbReference type="Rhea" id="RHEA:12665"/>
        <dbReference type="ChEBI" id="CHEBI:15378"/>
        <dbReference type="ChEBI" id="CHEBI:57287"/>
        <dbReference type="ChEBI" id="CHEBI:57288"/>
        <dbReference type="ChEBI" id="CHEBI:57921"/>
        <dbReference type="ChEBI" id="CHEBI:77452"/>
        <dbReference type="EC" id="2.3.1.81"/>
    </reaction>
</comment>
<evidence type="ECO:0000256" key="1">
    <source>
        <dbReference type="ARBA" id="ARBA00006383"/>
    </source>
</evidence>